<comment type="caution">
    <text evidence="1">The sequence shown here is derived from an EMBL/GenBank/DDBJ whole genome shotgun (WGS) entry which is preliminary data.</text>
</comment>
<protein>
    <submittedName>
        <fullName evidence="1">Uncharacterized protein</fullName>
    </submittedName>
</protein>
<evidence type="ECO:0000313" key="1">
    <source>
        <dbReference type="EMBL" id="KAI8028179.1"/>
    </source>
</evidence>
<gene>
    <name evidence="1" type="ORF">LOK49_LG02G03614</name>
</gene>
<accession>A0ACC0IUQ7</accession>
<dbReference type="Proteomes" id="UP001060215">
    <property type="component" value="Chromosome 3"/>
</dbReference>
<name>A0ACC0IUQ7_9ERIC</name>
<organism evidence="1 2">
    <name type="scientific">Camellia lanceoleosa</name>
    <dbReference type="NCBI Taxonomy" id="1840588"/>
    <lineage>
        <taxon>Eukaryota</taxon>
        <taxon>Viridiplantae</taxon>
        <taxon>Streptophyta</taxon>
        <taxon>Embryophyta</taxon>
        <taxon>Tracheophyta</taxon>
        <taxon>Spermatophyta</taxon>
        <taxon>Magnoliopsida</taxon>
        <taxon>eudicotyledons</taxon>
        <taxon>Gunneridae</taxon>
        <taxon>Pentapetalae</taxon>
        <taxon>asterids</taxon>
        <taxon>Ericales</taxon>
        <taxon>Theaceae</taxon>
        <taxon>Camellia</taxon>
    </lineage>
</organism>
<dbReference type="EMBL" id="CM045760">
    <property type="protein sequence ID" value="KAI8028179.1"/>
    <property type="molecule type" value="Genomic_DNA"/>
</dbReference>
<proteinExistence type="predicted"/>
<keyword evidence="2" id="KW-1185">Reference proteome</keyword>
<sequence length="218" mass="24901">MDLLKLLFWNCRGAGNKTFKHNLVEILRSHKPEILILMETKITFSKMGNFFTRLGFTASTIVDPIGRVGGIWLLWDTTQVNVRASSVGPQVIHATVHKEDYEEWVLAAVYASPNPLLRANLWNELEEVADSMDKPWLVAGDFNDFANQSEQRSYSANQSSTQPQKFLERINNCNLMDLGSSGPRMTWTNNRQGLANTMERLDRALCNEDWRTMFLKSS</sequence>
<evidence type="ECO:0000313" key="2">
    <source>
        <dbReference type="Proteomes" id="UP001060215"/>
    </source>
</evidence>
<reference evidence="1 2" key="1">
    <citation type="journal article" date="2022" name="Plant J.">
        <title>Chromosome-level genome of Camellia lanceoleosa provides a valuable resource for understanding genome evolution and self-incompatibility.</title>
        <authorList>
            <person name="Gong W."/>
            <person name="Xiao S."/>
            <person name="Wang L."/>
            <person name="Liao Z."/>
            <person name="Chang Y."/>
            <person name="Mo W."/>
            <person name="Hu G."/>
            <person name="Li W."/>
            <person name="Zhao G."/>
            <person name="Zhu H."/>
            <person name="Hu X."/>
            <person name="Ji K."/>
            <person name="Xiang X."/>
            <person name="Song Q."/>
            <person name="Yuan D."/>
            <person name="Jin S."/>
            <person name="Zhang L."/>
        </authorList>
    </citation>
    <scope>NUCLEOTIDE SEQUENCE [LARGE SCALE GENOMIC DNA]</scope>
    <source>
        <strain evidence="1">SQ_2022a</strain>
    </source>
</reference>